<dbReference type="AlphaFoldDB" id="A0A1Q2D8L5"/>
<dbReference type="Proteomes" id="UP000188246">
    <property type="component" value="Chromosome"/>
</dbReference>
<evidence type="ECO:0000313" key="1">
    <source>
        <dbReference type="EMBL" id="AQP54734.1"/>
    </source>
</evidence>
<dbReference type="OrthoDB" id="3174166at2"/>
<sequence length="133" mass="16107">MSKKALHQKIINFMKNRYGKNDLLNRHMLFISVVLLLISPFVSWKYFVVAPIVIIVIIYMRMLSKNSYKREEENRQYCLFMKPLLFNWTKFKERNKYVYLSCDKCQQKLRLPKNQGTIRITCPNCKHHQETKT</sequence>
<proteinExistence type="predicted"/>
<dbReference type="KEGG" id="vpi:BW732_11300"/>
<dbReference type="EMBL" id="CP019609">
    <property type="protein sequence ID" value="AQP54734.1"/>
    <property type="molecule type" value="Genomic_DNA"/>
</dbReference>
<gene>
    <name evidence="1" type="ORF">BW732_11300</name>
</gene>
<accession>A0A1Q2D8L5</accession>
<reference evidence="1 2" key="1">
    <citation type="journal article" date="2010" name="Int. J. Syst. Evol. Microbiol.">
        <title>Vagococcus penaei sp. nov., isolated from spoilage microbiota of cooked shrimp (Penaeus vannamei).</title>
        <authorList>
            <person name="Jaffres E."/>
            <person name="Prevost H."/>
            <person name="Rossero A."/>
            <person name="Joffraud J.J."/>
            <person name="Dousset X."/>
        </authorList>
    </citation>
    <scope>NUCLEOTIDE SEQUENCE [LARGE SCALE GENOMIC DNA]</scope>
    <source>
        <strain evidence="1 2">CD276</strain>
    </source>
</reference>
<protein>
    <submittedName>
        <fullName evidence="1">Uncharacterized protein</fullName>
    </submittedName>
</protein>
<evidence type="ECO:0000313" key="2">
    <source>
        <dbReference type="Proteomes" id="UP000188246"/>
    </source>
</evidence>
<organism evidence="1 2">
    <name type="scientific">Vagococcus penaei</name>
    <dbReference type="NCBI Taxonomy" id="633807"/>
    <lineage>
        <taxon>Bacteria</taxon>
        <taxon>Bacillati</taxon>
        <taxon>Bacillota</taxon>
        <taxon>Bacilli</taxon>
        <taxon>Lactobacillales</taxon>
        <taxon>Enterococcaceae</taxon>
        <taxon>Vagococcus</taxon>
    </lineage>
</organism>
<keyword evidence="2" id="KW-1185">Reference proteome</keyword>
<dbReference type="STRING" id="633807.BW732_11300"/>
<dbReference type="RefSeq" id="WP_077276820.1">
    <property type="nucleotide sequence ID" value="NZ_CP019609.1"/>
</dbReference>
<name>A0A1Q2D8L5_9ENTE</name>